<proteinExistence type="inferred from homology"/>
<gene>
    <name evidence="6" type="ORF">LCGC14_1986880</name>
</gene>
<dbReference type="InterPro" id="IPR050206">
    <property type="entry name" value="FtsK/SpoIIIE/SftA"/>
</dbReference>
<evidence type="ECO:0000259" key="5">
    <source>
        <dbReference type="PROSITE" id="PS50901"/>
    </source>
</evidence>
<evidence type="ECO:0000256" key="4">
    <source>
        <dbReference type="ARBA" id="ARBA00023125"/>
    </source>
</evidence>
<name>A0A0F9HKJ8_9ZZZZ</name>
<feature type="domain" description="FtsK" evidence="5">
    <location>
        <begin position="107"/>
        <end position="220"/>
    </location>
</feature>
<dbReference type="InterPro" id="IPR041027">
    <property type="entry name" value="FtsK_alpha"/>
</dbReference>
<keyword evidence="4" id="KW-0238">DNA-binding</keyword>
<evidence type="ECO:0000256" key="3">
    <source>
        <dbReference type="ARBA" id="ARBA00022840"/>
    </source>
</evidence>
<dbReference type="Pfam" id="PF01580">
    <property type="entry name" value="FtsK_SpoIIIE"/>
    <property type="match status" value="1"/>
</dbReference>
<dbReference type="Pfam" id="PF17854">
    <property type="entry name" value="FtsK_alpha"/>
    <property type="match status" value="1"/>
</dbReference>
<dbReference type="GO" id="GO:0003677">
    <property type="term" value="F:DNA binding"/>
    <property type="evidence" value="ECO:0007669"/>
    <property type="project" value="UniProtKB-KW"/>
</dbReference>
<accession>A0A0F9HKJ8</accession>
<dbReference type="GO" id="GO:0005524">
    <property type="term" value="F:ATP binding"/>
    <property type="evidence" value="ECO:0007669"/>
    <property type="project" value="UniProtKB-KW"/>
</dbReference>
<evidence type="ECO:0000256" key="2">
    <source>
        <dbReference type="ARBA" id="ARBA00022741"/>
    </source>
</evidence>
<dbReference type="PANTHER" id="PTHR22683">
    <property type="entry name" value="SPORULATION PROTEIN RELATED"/>
    <property type="match status" value="1"/>
</dbReference>
<dbReference type="PROSITE" id="PS50901">
    <property type="entry name" value="FTSK"/>
    <property type="match status" value="1"/>
</dbReference>
<comment type="caution">
    <text evidence="6">The sequence shown here is derived from an EMBL/GenBank/DDBJ whole genome shotgun (WGS) entry which is preliminary data.</text>
</comment>
<dbReference type="InterPro" id="IPR002543">
    <property type="entry name" value="FtsK_dom"/>
</dbReference>
<reference evidence="6" key="1">
    <citation type="journal article" date="2015" name="Nature">
        <title>Complex archaea that bridge the gap between prokaryotes and eukaryotes.</title>
        <authorList>
            <person name="Spang A."/>
            <person name="Saw J.H."/>
            <person name="Jorgensen S.L."/>
            <person name="Zaremba-Niedzwiedzka K."/>
            <person name="Martijn J."/>
            <person name="Lind A.E."/>
            <person name="van Eijk R."/>
            <person name="Schleper C."/>
            <person name="Guy L."/>
            <person name="Ettema T.J."/>
        </authorList>
    </citation>
    <scope>NUCLEOTIDE SEQUENCE</scope>
</reference>
<evidence type="ECO:0000256" key="1">
    <source>
        <dbReference type="ARBA" id="ARBA00006474"/>
    </source>
</evidence>
<organism evidence="6">
    <name type="scientific">marine sediment metagenome</name>
    <dbReference type="NCBI Taxonomy" id="412755"/>
    <lineage>
        <taxon>unclassified sequences</taxon>
        <taxon>metagenomes</taxon>
        <taxon>ecological metagenomes</taxon>
    </lineage>
</organism>
<comment type="similarity">
    <text evidence="1">Belongs to the FtsK/SpoIIIE/SftA family.</text>
</comment>
<dbReference type="EMBL" id="LAZR01022330">
    <property type="protein sequence ID" value="KKL82230.1"/>
    <property type="molecule type" value="Genomic_DNA"/>
</dbReference>
<keyword evidence="3" id="KW-0067">ATP-binding</keyword>
<keyword evidence="2" id="KW-0547">Nucleotide-binding</keyword>
<dbReference type="SUPFAM" id="SSF52540">
    <property type="entry name" value="P-loop containing nucleoside triphosphate hydrolases"/>
    <property type="match status" value="1"/>
</dbReference>
<dbReference type="Gene3D" id="3.30.980.40">
    <property type="match status" value="1"/>
</dbReference>
<evidence type="ECO:0000313" key="6">
    <source>
        <dbReference type="EMBL" id="KKL82230.1"/>
    </source>
</evidence>
<dbReference type="AlphaFoldDB" id="A0A0F9HKJ8"/>
<dbReference type="Gene3D" id="3.40.50.300">
    <property type="entry name" value="P-loop containing nucleotide triphosphate hydrolases"/>
    <property type="match status" value="1"/>
</dbReference>
<protein>
    <recommendedName>
        <fullName evidence="5">FtsK domain-containing protein</fullName>
    </recommendedName>
</protein>
<dbReference type="InterPro" id="IPR027417">
    <property type="entry name" value="P-loop_NTPase"/>
</dbReference>
<dbReference type="PANTHER" id="PTHR22683:SF41">
    <property type="entry name" value="DNA TRANSLOCASE FTSK"/>
    <property type="match status" value="1"/>
</dbReference>
<sequence length="220" mass="24452">MQTILNQLKIKADVVKTESNGTMSKYYLSLHPGAKVSRIENCATEIALGLKAYSKPIIRVIPQEGLVAVELLTNPSKMVQFSELTEQFCAKTQEMAIPLALGKTHDGEDLLVDLSVMPHLLIAGTTGSGKSVLLHSILNSLMMAQHPIKLALIDPKKVEFSYYSNVRHLMYPVITEAEDALGVLSDLVDEMERRFRIMSKASVNTISSFFIPYSCNFFKE</sequence>